<evidence type="ECO:0000256" key="8">
    <source>
        <dbReference type="SAM" id="Coils"/>
    </source>
</evidence>
<name>A0A2I1DLD5_9PROT</name>
<organism evidence="10 11">
    <name type="scientific">Acidithiobacillus marinus</name>
    <dbReference type="NCBI Taxonomy" id="187490"/>
    <lineage>
        <taxon>Bacteria</taxon>
        <taxon>Pseudomonadati</taxon>
        <taxon>Pseudomonadota</taxon>
        <taxon>Acidithiobacillia</taxon>
        <taxon>Acidithiobacillales</taxon>
        <taxon>Acidithiobacillaceae</taxon>
        <taxon>Acidithiobacillus</taxon>
    </lineage>
</organism>
<proteinExistence type="inferred from homology"/>
<dbReference type="InParanoid" id="A0A2I1DLD5"/>
<evidence type="ECO:0000313" key="11">
    <source>
        <dbReference type="Proteomes" id="UP000234329"/>
    </source>
</evidence>
<evidence type="ECO:0000256" key="1">
    <source>
        <dbReference type="ARBA" id="ARBA00004442"/>
    </source>
</evidence>
<accession>A0A2I1DLD5</accession>
<dbReference type="PANTHER" id="PTHR30026">
    <property type="entry name" value="OUTER MEMBRANE PROTEIN TOLC"/>
    <property type="match status" value="1"/>
</dbReference>
<comment type="caution">
    <text evidence="10">The sequence shown here is derived from an EMBL/GenBank/DDBJ whole genome shotgun (WGS) entry which is preliminary data.</text>
</comment>
<protein>
    <submittedName>
        <fullName evidence="10">Transporter</fullName>
    </submittedName>
</protein>
<keyword evidence="3" id="KW-0813">Transport</keyword>
<dbReference type="GO" id="GO:0015288">
    <property type="term" value="F:porin activity"/>
    <property type="evidence" value="ECO:0007669"/>
    <property type="project" value="TreeGrafter"/>
</dbReference>
<keyword evidence="7" id="KW-0998">Cell outer membrane</keyword>
<comment type="similarity">
    <text evidence="2">Belongs to the outer membrane factor (OMF) (TC 1.B.17) family.</text>
</comment>
<evidence type="ECO:0000256" key="6">
    <source>
        <dbReference type="ARBA" id="ARBA00023136"/>
    </source>
</evidence>
<dbReference type="GO" id="GO:1990281">
    <property type="term" value="C:efflux pump complex"/>
    <property type="evidence" value="ECO:0007669"/>
    <property type="project" value="TreeGrafter"/>
</dbReference>
<dbReference type="Pfam" id="PF02321">
    <property type="entry name" value="OEP"/>
    <property type="match status" value="2"/>
</dbReference>
<keyword evidence="11" id="KW-1185">Reference proteome</keyword>
<dbReference type="GO" id="GO:0015562">
    <property type="term" value="F:efflux transmembrane transporter activity"/>
    <property type="evidence" value="ECO:0007669"/>
    <property type="project" value="InterPro"/>
</dbReference>
<evidence type="ECO:0000256" key="4">
    <source>
        <dbReference type="ARBA" id="ARBA00022452"/>
    </source>
</evidence>
<feature type="coiled-coil region" evidence="8">
    <location>
        <begin position="352"/>
        <end position="379"/>
    </location>
</feature>
<keyword evidence="4" id="KW-1134">Transmembrane beta strand</keyword>
<gene>
    <name evidence="10" type="ORF">B1757_08940</name>
</gene>
<dbReference type="InterPro" id="IPR003423">
    <property type="entry name" value="OMP_efflux"/>
</dbReference>
<keyword evidence="5" id="KW-0812">Transmembrane</keyword>
<evidence type="ECO:0000256" key="3">
    <source>
        <dbReference type="ARBA" id="ARBA00022448"/>
    </source>
</evidence>
<evidence type="ECO:0000256" key="2">
    <source>
        <dbReference type="ARBA" id="ARBA00007613"/>
    </source>
</evidence>
<evidence type="ECO:0000256" key="9">
    <source>
        <dbReference type="SAM" id="SignalP"/>
    </source>
</evidence>
<keyword evidence="8" id="KW-0175">Coiled coil</keyword>
<reference evidence="10 11" key="1">
    <citation type="submission" date="2017-03" db="EMBL/GenBank/DDBJ databases">
        <title>Draft genime sequence of the acidophilic sulfur-oxidizing bacterium Acidithiobacillus sp. SH, isolated from seawater.</title>
        <authorList>
            <person name="Sharmin S."/>
            <person name="Tokuhisa M."/>
            <person name="Kanao T."/>
            <person name="Kamimura K."/>
        </authorList>
    </citation>
    <scope>NUCLEOTIDE SEQUENCE [LARGE SCALE GENOMIC DNA]</scope>
    <source>
        <strain evidence="10 11">SH</strain>
    </source>
</reference>
<dbReference type="RefSeq" id="WP_101537988.1">
    <property type="nucleotide sequence ID" value="NZ_MXAV01000034.1"/>
</dbReference>
<evidence type="ECO:0000256" key="7">
    <source>
        <dbReference type="ARBA" id="ARBA00023237"/>
    </source>
</evidence>
<comment type="subcellular location">
    <subcellularLocation>
        <location evidence="1">Cell outer membrane</location>
    </subcellularLocation>
</comment>
<keyword evidence="6" id="KW-0472">Membrane</keyword>
<evidence type="ECO:0000313" key="10">
    <source>
        <dbReference type="EMBL" id="PKY10692.1"/>
    </source>
</evidence>
<keyword evidence="9" id="KW-0732">Signal</keyword>
<sequence length="476" mass="51263">MFEGPCKKSLLLLTAAIVGSLSAAPAMALDFKQCVTLALKQNPQMLAAKAQQAEAKGAVSEARGHLLPKLKASFSASQSNNALTVFGMKLSQRQATFNDFGASQFNPSNPNSLGLAPAGLNLPGNYHNYGTKVQLEIPIWNGGEIWGRLNQAHAMLEAAQSGNILARQKLTFAVLQAYDSVIAADSAIQVAQKAEKAAASYVKTSKLLLDKGVLVKSDWLAAEVNREKTQLAVQNAENNRANALENLSILIGWPEGKNLVVEKPVQPLLPDHPLADLQREALADNAGIVALQQQLKAAQDGIQVARAAYMPHVNAMANQEWNGSSLGNAAPSYTIGGEVTWNVLDFARGGGMDRAQAKREQAMAALQEAQDKLRLQVAEAWRSAREAALRVKMRQLAVQQMEESQRLVRLRYENGVETITGLLHGQAELDQSRAELVSAYYAEAVQRGALLLAMGKLNPQEIVDAAPVPVEEGVQQ</sequence>
<dbReference type="InterPro" id="IPR051906">
    <property type="entry name" value="TolC-like"/>
</dbReference>
<evidence type="ECO:0000256" key="5">
    <source>
        <dbReference type="ARBA" id="ARBA00022692"/>
    </source>
</evidence>
<dbReference type="PANTHER" id="PTHR30026:SF21">
    <property type="entry name" value="SLR1270 PROTEIN"/>
    <property type="match status" value="1"/>
</dbReference>
<dbReference type="GO" id="GO:0009279">
    <property type="term" value="C:cell outer membrane"/>
    <property type="evidence" value="ECO:0007669"/>
    <property type="project" value="UniProtKB-SubCell"/>
</dbReference>
<feature type="signal peptide" evidence="9">
    <location>
        <begin position="1"/>
        <end position="28"/>
    </location>
</feature>
<feature type="chain" id="PRO_5014132171" evidence="9">
    <location>
        <begin position="29"/>
        <end position="476"/>
    </location>
</feature>
<dbReference type="EMBL" id="MXAV01000034">
    <property type="protein sequence ID" value="PKY10692.1"/>
    <property type="molecule type" value="Genomic_DNA"/>
</dbReference>
<dbReference type="SUPFAM" id="SSF56954">
    <property type="entry name" value="Outer membrane efflux proteins (OEP)"/>
    <property type="match status" value="1"/>
</dbReference>
<dbReference type="OrthoDB" id="13803at2"/>
<dbReference type="AlphaFoldDB" id="A0A2I1DLD5"/>
<dbReference type="Gene3D" id="1.20.1600.10">
    <property type="entry name" value="Outer membrane efflux proteins (OEP)"/>
    <property type="match status" value="1"/>
</dbReference>
<dbReference type="Proteomes" id="UP000234329">
    <property type="component" value="Unassembled WGS sequence"/>
</dbReference>